<dbReference type="Gene3D" id="3.40.630.30">
    <property type="match status" value="1"/>
</dbReference>
<evidence type="ECO:0000313" key="6">
    <source>
        <dbReference type="Proteomes" id="UP001387100"/>
    </source>
</evidence>
<feature type="domain" description="N-acetyltransferase" evidence="4">
    <location>
        <begin position="3"/>
        <end position="171"/>
    </location>
</feature>
<name>A0ABU8RJ49_9ACTN</name>
<sequence length="172" mass="18800">MRVDVRLVRLDDVPVLARLAVSERDVLAPYEPRRDEAFATEEGQRADVEAALAGHAAGTRWSGVVLLDGEVVGRTTVSDVVRGAFQSGHVGYWVSQQAGGRGVAGAAVAQVLGRAFGDMELHRLRAATLPNNVRSQKVLRRNGFDEIGYAPRYLRIAGRWQDHVLFQRLADG</sequence>
<keyword evidence="6" id="KW-1185">Reference proteome</keyword>
<proteinExistence type="inferred from homology"/>
<dbReference type="InterPro" id="IPR000182">
    <property type="entry name" value="GNAT_dom"/>
</dbReference>
<dbReference type="SUPFAM" id="SSF55729">
    <property type="entry name" value="Acyl-CoA N-acyltransferases (Nat)"/>
    <property type="match status" value="1"/>
</dbReference>
<dbReference type="Proteomes" id="UP001387100">
    <property type="component" value="Unassembled WGS sequence"/>
</dbReference>
<dbReference type="Pfam" id="PF13302">
    <property type="entry name" value="Acetyltransf_3"/>
    <property type="match status" value="1"/>
</dbReference>
<keyword evidence="2 5" id="KW-0012">Acyltransferase</keyword>
<dbReference type="EC" id="2.3.1.-" evidence="5"/>
<dbReference type="GO" id="GO:0016746">
    <property type="term" value="F:acyltransferase activity"/>
    <property type="evidence" value="ECO:0007669"/>
    <property type="project" value="UniProtKB-KW"/>
</dbReference>
<dbReference type="InterPro" id="IPR016181">
    <property type="entry name" value="Acyl_CoA_acyltransferase"/>
</dbReference>
<comment type="similarity">
    <text evidence="3">Belongs to the acetyltransferase family. RimJ subfamily.</text>
</comment>
<evidence type="ECO:0000259" key="4">
    <source>
        <dbReference type="PROSITE" id="PS51186"/>
    </source>
</evidence>
<comment type="caution">
    <text evidence="5">The sequence shown here is derived from an EMBL/GenBank/DDBJ whole genome shotgun (WGS) entry which is preliminary data.</text>
</comment>
<dbReference type="PANTHER" id="PTHR43792:SF8">
    <property type="entry name" value="[RIBOSOMAL PROTEIN US5]-ALANINE N-ACETYLTRANSFERASE"/>
    <property type="match status" value="1"/>
</dbReference>
<dbReference type="EMBL" id="JBBIAA010000005">
    <property type="protein sequence ID" value="MEJ5945060.1"/>
    <property type="molecule type" value="Genomic_DNA"/>
</dbReference>
<evidence type="ECO:0000256" key="1">
    <source>
        <dbReference type="ARBA" id="ARBA00022679"/>
    </source>
</evidence>
<dbReference type="RefSeq" id="WP_339574443.1">
    <property type="nucleotide sequence ID" value="NZ_JBBIAA010000005.1"/>
</dbReference>
<evidence type="ECO:0000313" key="5">
    <source>
        <dbReference type="EMBL" id="MEJ5945060.1"/>
    </source>
</evidence>
<keyword evidence="1 5" id="KW-0808">Transferase</keyword>
<evidence type="ECO:0000256" key="2">
    <source>
        <dbReference type="ARBA" id="ARBA00023315"/>
    </source>
</evidence>
<organism evidence="5 6">
    <name type="scientific">Pseudokineococcus basanitobsidens</name>
    <dbReference type="NCBI Taxonomy" id="1926649"/>
    <lineage>
        <taxon>Bacteria</taxon>
        <taxon>Bacillati</taxon>
        <taxon>Actinomycetota</taxon>
        <taxon>Actinomycetes</taxon>
        <taxon>Kineosporiales</taxon>
        <taxon>Kineosporiaceae</taxon>
        <taxon>Pseudokineococcus</taxon>
    </lineage>
</organism>
<evidence type="ECO:0000256" key="3">
    <source>
        <dbReference type="ARBA" id="ARBA00038502"/>
    </source>
</evidence>
<reference evidence="5 6" key="1">
    <citation type="journal article" date="2017" name="Int. J. Syst. Evol. Microbiol.">
        <title>Pseudokineococcus basanitobsidens sp. nov., isolated from volcanic rock.</title>
        <authorList>
            <person name="Lee D.W."/>
            <person name="Park M.Y."/>
            <person name="Kim J.J."/>
            <person name="Kim B.S."/>
        </authorList>
    </citation>
    <scope>NUCLEOTIDE SEQUENCE [LARGE SCALE GENOMIC DNA]</scope>
    <source>
        <strain evidence="5 6">DSM 103726</strain>
    </source>
</reference>
<gene>
    <name evidence="5" type="ORF">WDZ17_07085</name>
</gene>
<dbReference type="InterPro" id="IPR051531">
    <property type="entry name" value="N-acetyltransferase"/>
</dbReference>
<dbReference type="PROSITE" id="PS51186">
    <property type="entry name" value="GNAT"/>
    <property type="match status" value="1"/>
</dbReference>
<protein>
    <submittedName>
        <fullName evidence="5">GNAT family N-acetyltransferase</fullName>
        <ecNumber evidence="5">2.3.1.-</ecNumber>
    </submittedName>
</protein>
<accession>A0ABU8RJ49</accession>
<dbReference type="PANTHER" id="PTHR43792">
    <property type="entry name" value="GNAT FAMILY, PUTATIVE (AFU_ORTHOLOGUE AFUA_3G00765)-RELATED-RELATED"/>
    <property type="match status" value="1"/>
</dbReference>